<comment type="caution">
    <text evidence="1">The sequence shown here is derived from an EMBL/GenBank/DDBJ whole genome shotgun (WGS) entry which is preliminary data.</text>
</comment>
<organism evidence="1 2">
    <name type="scientific">Mycena albidolilacea</name>
    <dbReference type="NCBI Taxonomy" id="1033008"/>
    <lineage>
        <taxon>Eukaryota</taxon>
        <taxon>Fungi</taxon>
        <taxon>Dikarya</taxon>
        <taxon>Basidiomycota</taxon>
        <taxon>Agaricomycotina</taxon>
        <taxon>Agaricomycetes</taxon>
        <taxon>Agaricomycetidae</taxon>
        <taxon>Agaricales</taxon>
        <taxon>Marasmiineae</taxon>
        <taxon>Mycenaceae</taxon>
        <taxon>Mycena</taxon>
    </lineage>
</organism>
<protein>
    <submittedName>
        <fullName evidence="1">Uncharacterized protein</fullName>
    </submittedName>
</protein>
<dbReference type="Proteomes" id="UP001218218">
    <property type="component" value="Unassembled WGS sequence"/>
</dbReference>
<dbReference type="EMBL" id="JARIHO010000024">
    <property type="protein sequence ID" value="KAJ7342825.1"/>
    <property type="molecule type" value="Genomic_DNA"/>
</dbReference>
<proteinExistence type="predicted"/>
<reference evidence="1" key="1">
    <citation type="submission" date="2023-03" db="EMBL/GenBank/DDBJ databases">
        <title>Massive genome expansion in bonnet fungi (Mycena s.s.) driven by repeated elements and novel gene families across ecological guilds.</title>
        <authorList>
            <consortium name="Lawrence Berkeley National Laboratory"/>
            <person name="Harder C.B."/>
            <person name="Miyauchi S."/>
            <person name="Viragh M."/>
            <person name="Kuo A."/>
            <person name="Thoen E."/>
            <person name="Andreopoulos B."/>
            <person name="Lu D."/>
            <person name="Skrede I."/>
            <person name="Drula E."/>
            <person name="Henrissat B."/>
            <person name="Morin E."/>
            <person name="Kohler A."/>
            <person name="Barry K."/>
            <person name="LaButti K."/>
            <person name="Morin E."/>
            <person name="Salamov A."/>
            <person name="Lipzen A."/>
            <person name="Mereny Z."/>
            <person name="Hegedus B."/>
            <person name="Baldrian P."/>
            <person name="Stursova M."/>
            <person name="Weitz H."/>
            <person name="Taylor A."/>
            <person name="Grigoriev I.V."/>
            <person name="Nagy L.G."/>
            <person name="Martin F."/>
            <person name="Kauserud H."/>
        </authorList>
    </citation>
    <scope>NUCLEOTIDE SEQUENCE</scope>
    <source>
        <strain evidence="1">CBHHK002</strain>
    </source>
</reference>
<evidence type="ECO:0000313" key="2">
    <source>
        <dbReference type="Proteomes" id="UP001218218"/>
    </source>
</evidence>
<name>A0AAD7EQC7_9AGAR</name>
<accession>A0AAD7EQC7</accession>
<evidence type="ECO:0000313" key="1">
    <source>
        <dbReference type="EMBL" id="KAJ7342825.1"/>
    </source>
</evidence>
<sequence length="121" mass="13034">MPPDHLPRFVSPPVEIFLLPLWLLYASPKTAKSGQLARRGKNPKRAAFSLAGSLLASALNSNCKTYIQGDIRGAYKVTSPGNMYNKMGDRYGIEACGNVKVGMMVSDNGQRDDGKDSGASK</sequence>
<dbReference type="AlphaFoldDB" id="A0AAD7EQC7"/>
<gene>
    <name evidence="1" type="ORF">DFH08DRAFT_938184</name>
</gene>
<keyword evidence="2" id="KW-1185">Reference proteome</keyword>